<evidence type="ECO:0000256" key="1">
    <source>
        <dbReference type="SAM" id="SignalP"/>
    </source>
</evidence>
<feature type="chain" id="PRO_5013585265" evidence="1">
    <location>
        <begin position="19"/>
        <end position="821"/>
    </location>
</feature>
<evidence type="ECO:0000313" key="3">
    <source>
        <dbReference type="EMBL" id="PHN97875.1"/>
    </source>
</evidence>
<dbReference type="EMBL" id="PDUU01000004">
    <property type="protein sequence ID" value="PHN97875.1"/>
    <property type="molecule type" value="Genomic_DNA"/>
</dbReference>
<dbReference type="InterPro" id="IPR043741">
    <property type="entry name" value="DUF5686"/>
</dbReference>
<evidence type="ECO:0000313" key="2">
    <source>
        <dbReference type="EMBL" id="MDP2539907.1"/>
    </source>
</evidence>
<evidence type="ECO:0000313" key="4">
    <source>
        <dbReference type="Proteomes" id="UP000222163"/>
    </source>
</evidence>
<dbReference type="EMBL" id="JAUYVU010000001">
    <property type="protein sequence ID" value="MDP2539907.1"/>
    <property type="molecule type" value="Genomic_DNA"/>
</dbReference>
<feature type="signal peptide" evidence="1">
    <location>
        <begin position="1"/>
        <end position="18"/>
    </location>
</feature>
<keyword evidence="5" id="KW-1185">Reference proteome</keyword>
<evidence type="ECO:0000313" key="5">
    <source>
        <dbReference type="Proteomes" id="UP001242342"/>
    </source>
</evidence>
<dbReference type="Proteomes" id="UP000222163">
    <property type="component" value="Unassembled WGS sequence"/>
</dbReference>
<accession>A0A2G1BWA9</accession>
<reference evidence="3 4" key="1">
    <citation type="journal article" date="2016" name="Nat. Commun.">
        <title>Microbial interactions lead to rapid micro-scale successions on model marine particles.</title>
        <authorList>
            <person name="Datta M.S."/>
            <person name="Sliwerska E."/>
            <person name="Gore J."/>
            <person name="Polz M.F."/>
            <person name="Cordero O.X."/>
        </authorList>
    </citation>
    <scope>NUCLEOTIDE SEQUENCE [LARGE SCALE GENOMIC DNA]</scope>
    <source>
        <strain evidence="3 4">4G03</strain>
    </source>
</reference>
<dbReference type="InterPro" id="IPR008969">
    <property type="entry name" value="CarboxyPept-like_regulatory"/>
</dbReference>
<dbReference type="Gene3D" id="2.60.40.1120">
    <property type="entry name" value="Carboxypeptidase-like, regulatory domain"/>
    <property type="match status" value="1"/>
</dbReference>
<dbReference type="Pfam" id="PF18939">
    <property type="entry name" value="DUF5686"/>
    <property type="match status" value="1"/>
</dbReference>
<dbReference type="AlphaFoldDB" id="A0A2G1BWA9"/>
<organism evidence="3 4">
    <name type="scientific">Tenacibaculum discolor</name>
    <dbReference type="NCBI Taxonomy" id="361581"/>
    <lineage>
        <taxon>Bacteria</taxon>
        <taxon>Pseudomonadati</taxon>
        <taxon>Bacteroidota</taxon>
        <taxon>Flavobacteriia</taxon>
        <taxon>Flavobacteriales</taxon>
        <taxon>Flavobacteriaceae</taxon>
        <taxon>Tenacibaculum</taxon>
    </lineage>
</organism>
<comment type="caution">
    <text evidence="3">The sequence shown here is derived from an EMBL/GenBank/DDBJ whole genome shotgun (WGS) entry which is preliminary data.</text>
</comment>
<sequence>MKNITTFLFLICSSITFSQITGKVTNTKNQPISFVSVYLENTITGTTTNTNGDYELAFNSIGQHTVIFQMLGYKTIKKTVEINSFPFILNVVLAEEEVTLDEVVVSSEENPANKIIRNAIANKAKNTDKFAEYTADFYSRGLFKVKDLPKKFLGQDIGDMGGGLDSTRSGVVYLSETVSKIAFQKRPKNFKEHIIASKVSGQDNGISFNQAEEVNFNFYENSFDLADVKVISPIANGAFGYYNYKLTGVFYDKNGTLINKIQLLPKRKNDRVFSGFIYIVEDDWAIYGADVIVTGAQISLPIVDSLHIKQNYNFSTKNKAWVPVTQTIAFKAGLFGFHFNGRFSAAYSNYNFNPNFTKDTFGNEVLSFAENATEKDSVYWNEIRPVTLTSEEISDYKLKDSIKTIRKSKKYLDSIDIKNNKFKPLDILSGYTYQDSYNKWSISTSSPIENLNFNTVQGWNSSLGINYRKSFNKKGKRFSIGADINYGFSEKKVRPTANFNYRWNNTTRPVLTISGGIATPQFNPKQPISKFWNTISSIGFERNYLKIYEKAFAKASFSKEVTNGIRMFSSLEFADRKALFNTTNYVMFPKGDVDYTSNNPQNPTDFSTGFTPHQMWTFSLGANINFGQKYLSYPDGKYNIPSRKYPSLYIGYQKNFGSGNSEWNSDVIFSQLYQQINLGNWGEFAYKAKGGMFLEKKDIPFIDYAHFNGNRLLIAPKDNYLDNFYMLPYYKLSSNDKYAELHGEYNFKGALLSKVPLLNKLNFHLVTGAKGLFTAGNKPYSEFAIGLDNVGIGKWRFLRVDFARSYFNGKHENRVVFGIKL</sequence>
<reference evidence="3" key="2">
    <citation type="submission" date="2017-10" db="EMBL/GenBank/DDBJ databases">
        <authorList>
            <person name="Enke T.N."/>
            <person name="Cordero O.X."/>
        </authorList>
    </citation>
    <scope>NUCLEOTIDE SEQUENCE</scope>
    <source>
        <strain evidence="3">4G03</strain>
    </source>
</reference>
<dbReference type="RefSeq" id="WP_099214783.1">
    <property type="nucleotide sequence ID" value="NZ_JAUYVU010000001.1"/>
</dbReference>
<name>A0A2G1BWA9_9FLAO</name>
<dbReference type="Pfam" id="PF13715">
    <property type="entry name" value="CarbopepD_reg_2"/>
    <property type="match status" value="1"/>
</dbReference>
<reference evidence="2 5" key="3">
    <citation type="submission" date="2023-07" db="EMBL/GenBank/DDBJ databases">
        <title>Genome content predicts the carbon catabolic preferences of heterotrophic bacteria.</title>
        <authorList>
            <person name="Gralka M."/>
        </authorList>
    </citation>
    <scope>NUCLEOTIDE SEQUENCE [LARGE SCALE GENOMIC DNA]</scope>
    <source>
        <strain evidence="2 5">4G03</strain>
    </source>
</reference>
<proteinExistence type="predicted"/>
<gene>
    <name evidence="3" type="ORF">CSC81_05540</name>
    <name evidence="2" type="ORF">Q8W23_00305</name>
</gene>
<dbReference type="SUPFAM" id="SSF49464">
    <property type="entry name" value="Carboxypeptidase regulatory domain-like"/>
    <property type="match status" value="1"/>
</dbReference>
<dbReference type="Proteomes" id="UP001242342">
    <property type="component" value="Unassembled WGS sequence"/>
</dbReference>
<protein>
    <submittedName>
        <fullName evidence="2">DUF5686 family protein</fullName>
    </submittedName>
</protein>
<keyword evidence="1" id="KW-0732">Signal</keyword>